<feature type="compositionally biased region" description="Basic residues" evidence="1">
    <location>
        <begin position="159"/>
        <end position="170"/>
    </location>
</feature>
<dbReference type="STRING" id="157910.SAMN05445850_7124"/>
<feature type="domain" description="DNA-binding protein H-NS-like C-terminal" evidence="2">
    <location>
        <begin position="116"/>
        <end position="142"/>
    </location>
</feature>
<feature type="region of interest" description="Disordered" evidence="1">
    <location>
        <begin position="64"/>
        <end position="119"/>
    </location>
</feature>
<dbReference type="Gene3D" id="4.10.430.30">
    <property type="match status" value="1"/>
</dbReference>
<name>A0A1H1KDP1_9BURK</name>
<evidence type="ECO:0000313" key="4">
    <source>
        <dbReference type="Proteomes" id="UP000199365"/>
    </source>
</evidence>
<evidence type="ECO:0000313" key="3">
    <source>
        <dbReference type="EMBL" id="SDR60090.1"/>
    </source>
</evidence>
<dbReference type="SUPFAM" id="SSF81273">
    <property type="entry name" value="H-NS histone-like proteins"/>
    <property type="match status" value="1"/>
</dbReference>
<feature type="compositionally biased region" description="Low complexity" evidence="1">
    <location>
        <begin position="179"/>
        <end position="195"/>
    </location>
</feature>
<organism evidence="3 4">
    <name type="scientific">Paraburkholderia tuberum</name>
    <dbReference type="NCBI Taxonomy" id="157910"/>
    <lineage>
        <taxon>Bacteria</taxon>
        <taxon>Pseudomonadati</taxon>
        <taxon>Pseudomonadota</taxon>
        <taxon>Betaproteobacteria</taxon>
        <taxon>Burkholderiales</taxon>
        <taxon>Burkholderiaceae</taxon>
        <taxon>Paraburkholderia</taxon>
    </lineage>
</organism>
<evidence type="ECO:0000259" key="2">
    <source>
        <dbReference type="Pfam" id="PF00816"/>
    </source>
</evidence>
<dbReference type="Proteomes" id="UP000199365">
    <property type="component" value="Unassembled WGS sequence"/>
</dbReference>
<feature type="region of interest" description="Disordered" evidence="1">
    <location>
        <begin position="158"/>
        <end position="195"/>
    </location>
</feature>
<dbReference type="GO" id="GO:0003677">
    <property type="term" value="F:DNA binding"/>
    <property type="evidence" value="ECO:0007669"/>
    <property type="project" value="InterPro"/>
</dbReference>
<proteinExistence type="predicted"/>
<dbReference type="InterPro" id="IPR027444">
    <property type="entry name" value="H-NS_C_dom"/>
</dbReference>
<sequence length="195" mass="20914">MAKRSYEEIQAQILELQQEAQEARIDERNDAIKRILAEMARFDITADELRGPVPAGRVGTLAKNGGVAKGAQKEASVATSASDESPAVRMLQDAGIDFRRKSPTPVAPPAQGKLAPKYFDPKTGATWSGVARPPAWIKDAKDRSVFLIEKGETLVTHSKPAKKAATRAARRAPEKIASRKVAAKGSSKAKGTASR</sequence>
<gene>
    <name evidence="3" type="ORF">SAMN05445850_7124</name>
</gene>
<accession>A0A1H1KDP1</accession>
<reference evidence="4" key="1">
    <citation type="submission" date="2016-10" db="EMBL/GenBank/DDBJ databases">
        <authorList>
            <person name="Varghese N."/>
            <person name="Submissions S."/>
        </authorList>
    </citation>
    <scope>NUCLEOTIDE SEQUENCE [LARGE SCALE GENOMIC DNA]</scope>
    <source>
        <strain evidence="4">DUS833</strain>
    </source>
</reference>
<keyword evidence="4" id="KW-1185">Reference proteome</keyword>
<protein>
    <submittedName>
        <fullName evidence="3">H-NS histone family protein</fullName>
    </submittedName>
</protein>
<dbReference type="Pfam" id="PF00816">
    <property type="entry name" value="Histone_HNS"/>
    <property type="match status" value="1"/>
</dbReference>
<dbReference type="EMBL" id="FNKX01000003">
    <property type="protein sequence ID" value="SDR60090.1"/>
    <property type="molecule type" value="Genomic_DNA"/>
</dbReference>
<dbReference type="AlphaFoldDB" id="A0A1H1KDP1"/>
<dbReference type="RefSeq" id="WP_143037306.1">
    <property type="nucleotide sequence ID" value="NZ_FNKX01000003.1"/>
</dbReference>
<evidence type="ECO:0000256" key="1">
    <source>
        <dbReference type="SAM" id="MobiDB-lite"/>
    </source>
</evidence>